<sequence>MGARFVFRLTLDRAFVIPTCWAVENLEDF</sequence>
<evidence type="ECO:0000313" key="1">
    <source>
        <dbReference type="EMBL" id="CTQ41722.1"/>
    </source>
</evidence>
<dbReference type="AlphaFoldDB" id="A0A0M6XWQ2"/>
<dbReference type="Proteomes" id="UP000048926">
    <property type="component" value="Unassembled WGS sequence"/>
</dbReference>
<dbReference type="EMBL" id="CXST01000001">
    <property type="protein sequence ID" value="CTQ41722.1"/>
    <property type="molecule type" value="Genomic_DNA"/>
</dbReference>
<accession>A0A0M6XWQ2</accession>
<gene>
    <name evidence="1" type="ORF">LAL4801_00142</name>
</gene>
<protein>
    <submittedName>
        <fullName evidence="1">Uncharacterized protein</fullName>
    </submittedName>
</protein>
<organism evidence="1 2">
    <name type="scientific">Roseibium aggregatum</name>
    <dbReference type="NCBI Taxonomy" id="187304"/>
    <lineage>
        <taxon>Bacteria</taxon>
        <taxon>Pseudomonadati</taxon>
        <taxon>Pseudomonadota</taxon>
        <taxon>Alphaproteobacteria</taxon>
        <taxon>Hyphomicrobiales</taxon>
        <taxon>Stappiaceae</taxon>
        <taxon>Roseibium</taxon>
    </lineage>
</organism>
<reference evidence="2" key="1">
    <citation type="submission" date="2015-07" db="EMBL/GenBank/DDBJ databases">
        <authorList>
            <person name="Rodrigo-Torres Lidia"/>
            <person name="Arahal R.David."/>
        </authorList>
    </citation>
    <scope>NUCLEOTIDE SEQUENCE [LARGE SCALE GENOMIC DNA]</scope>
    <source>
        <strain evidence="2">CECT 4801</strain>
    </source>
</reference>
<name>A0A0M6XWQ2_9HYPH</name>
<evidence type="ECO:0000313" key="2">
    <source>
        <dbReference type="Proteomes" id="UP000048926"/>
    </source>
</evidence>
<keyword evidence="2" id="KW-1185">Reference proteome</keyword>
<proteinExistence type="predicted"/>